<feature type="compositionally biased region" description="Basic and acidic residues" evidence="4">
    <location>
        <begin position="305"/>
        <end position="316"/>
    </location>
</feature>
<evidence type="ECO:0000259" key="5">
    <source>
        <dbReference type="SMART" id="SM00409"/>
    </source>
</evidence>
<dbReference type="CDD" id="cd05716">
    <property type="entry name" value="IgV_pIgR_like"/>
    <property type="match status" value="1"/>
</dbReference>
<evidence type="ECO:0000313" key="7">
    <source>
        <dbReference type="Proteomes" id="UP000694570"/>
    </source>
</evidence>
<feature type="compositionally biased region" description="Polar residues" evidence="4">
    <location>
        <begin position="317"/>
        <end position="327"/>
    </location>
</feature>
<protein>
    <recommendedName>
        <fullName evidence="5">Immunoglobulin domain-containing protein</fullName>
    </recommendedName>
</protein>
<dbReference type="InterPro" id="IPR003599">
    <property type="entry name" value="Ig_sub"/>
</dbReference>
<feature type="compositionally biased region" description="Basic and acidic residues" evidence="4">
    <location>
        <begin position="432"/>
        <end position="445"/>
    </location>
</feature>
<dbReference type="PANTHER" id="PTHR11860">
    <property type="entry name" value="POLYMERIC-IMMUNOGLOBULIN RECEPTOR"/>
    <property type="match status" value="1"/>
</dbReference>
<evidence type="ECO:0000313" key="6">
    <source>
        <dbReference type="Ensembl" id="ENSSSCP00030016845.1"/>
    </source>
</evidence>
<dbReference type="InterPro" id="IPR036179">
    <property type="entry name" value="Ig-like_dom_sf"/>
</dbReference>
<keyword evidence="3" id="KW-0472">Membrane</keyword>
<keyword evidence="2" id="KW-0812">Transmembrane</keyword>
<feature type="region of interest" description="Disordered" evidence="4">
    <location>
        <begin position="476"/>
        <end position="516"/>
    </location>
</feature>
<dbReference type="SUPFAM" id="SSF48726">
    <property type="entry name" value="Immunoglobulin"/>
    <property type="match status" value="1"/>
</dbReference>
<dbReference type="Ensembl" id="ENSSSCT00030036791.1">
    <property type="protein sequence ID" value="ENSSSCP00030016845.1"/>
    <property type="gene ID" value="ENSSSCG00030026330.1"/>
</dbReference>
<feature type="compositionally biased region" description="Low complexity" evidence="4">
    <location>
        <begin position="498"/>
        <end position="509"/>
    </location>
</feature>
<feature type="region of interest" description="Disordered" evidence="4">
    <location>
        <begin position="396"/>
        <end position="445"/>
    </location>
</feature>
<accession>A0A8D0W9D1</accession>
<name>A0A8D0W9D1_PIG</name>
<dbReference type="InterPro" id="IPR050671">
    <property type="entry name" value="CD300_family_receptors"/>
</dbReference>
<proteinExistence type="predicted"/>
<dbReference type="Gene3D" id="2.60.40.10">
    <property type="entry name" value="Immunoglobulins"/>
    <property type="match status" value="1"/>
</dbReference>
<feature type="region of interest" description="Disordered" evidence="4">
    <location>
        <begin position="301"/>
        <end position="329"/>
    </location>
</feature>
<dbReference type="InterPro" id="IPR013783">
    <property type="entry name" value="Ig-like_fold"/>
</dbReference>
<evidence type="ECO:0000256" key="4">
    <source>
        <dbReference type="SAM" id="MobiDB-lite"/>
    </source>
</evidence>
<dbReference type="PANTHER" id="PTHR11860:SF49">
    <property type="entry name" value="HIGH AFFINITY IMMUNOGLOBULIN ALPHA AND IMMUNOGLOBULIN MU FC RECEPTOR"/>
    <property type="match status" value="1"/>
</dbReference>
<dbReference type="Proteomes" id="UP000694570">
    <property type="component" value="Unplaced"/>
</dbReference>
<feature type="domain" description="Immunoglobulin" evidence="5">
    <location>
        <begin position="78"/>
        <end position="182"/>
    </location>
</feature>
<evidence type="ECO:0000256" key="3">
    <source>
        <dbReference type="ARBA" id="ARBA00023136"/>
    </source>
</evidence>
<comment type="subcellular location">
    <subcellularLocation>
        <location evidence="1">Membrane</location>
    </subcellularLocation>
</comment>
<organism evidence="6 7">
    <name type="scientific">Sus scrofa</name>
    <name type="common">Pig</name>
    <dbReference type="NCBI Taxonomy" id="9823"/>
    <lineage>
        <taxon>Eukaryota</taxon>
        <taxon>Metazoa</taxon>
        <taxon>Chordata</taxon>
        <taxon>Craniata</taxon>
        <taxon>Vertebrata</taxon>
        <taxon>Euteleostomi</taxon>
        <taxon>Mammalia</taxon>
        <taxon>Eutheria</taxon>
        <taxon>Laurasiatheria</taxon>
        <taxon>Artiodactyla</taxon>
        <taxon>Suina</taxon>
        <taxon>Suidae</taxon>
        <taxon>Sus</taxon>
    </lineage>
</organism>
<dbReference type="InterPro" id="IPR013106">
    <property type="entry name" value="Ig_V-set"/>
</dbReference>
<dbReference type="Pfam" id="PF07686">
    <property type="entry name" value="V-set"/>
    <property type="match status" value="1"/>
</dbReference>
<reference evidence="6" key="1">
    <citation type="submission" date="2025-08" db="UniProtKB">
        <authorList>
            <consortium name="Ensembl"/>
        </authorList>
    </citation>
    <scope>IDENTIFICATION</scope>
</reference>
<evidence type="ECO:0000256" key="2">
    <source>
        <dbReference type="ARBA" id="ARBA00022692"/>
    </source>
</evidence>
<dbReference type="AlphaFoldDB" id="A0A8D0W9D1"/>
<dbReference type="SMART" id="SM00409">
    <property type="entry name" value="IG"/>
    <property type="match status" value="1"/>
</dbReference>
<sequence length="516" mass="55403">MKPPTPSQGLKKRNKEASNHWHLKKEKVQVEFYFWTEMDGEAPAKPGEQKVTNPRAGWKMPFLLFLCLLQATNALKGPRLVSGEPGGAVTIQCKYGPLLISSHQRKYWCRLNPSTGLCHTIVSTNRYTRPYYHGRVALEDFPKKGLFVVRLCQLSPEDVGYYRCGIGNNNNLLFFSMNLTVSAGLSKTIPTATPAAGVAPKLTTGPFGRASAAANICMSGTIQTLEAQETEWNRVVLTLGTIETSATVQERQTAGATVTVAPGTGGQVEVSIWATVPTPQSPASTIRGEFQTTGDVQVWGSTSSEAKKATASERESGTATASASWQSEETEWVRLASDTAGKVIGTTRSSTLVSEKWMWETPREKLSVAKPQALGSKKGPDPAAAVWTLELTSMEMASAEGSSEGDLDTPAGDSGPPMTPSQALAAGPLRPLGEDSSVKSSSQEEKTLSRILTPLSTVLCPLMLTTLVLLQRKLRRKSSSQEVERSSRVTLIQMTRSGAEPPAGPAAPGGKEDVPR</sequence>
<evidence type="ECO:0000256" key="1">
    <source>
        <dbReference type="ARBA" id="ARBA00004370"/>
    </source>
</evidence>
<dbReference type="GO" id="GO:0016020">
    <property type="term" value="C:membrane"/>
    <property type="evidence" value="ECO:0007669"/>
    <property type="project" value="UniProtKB-SubCell"/>
</dbReference>